<keyword evidence="3" id="KW-1185">Reference proteome</keyword>
<dbReference type="CDD" id="cd00293">
    <property type="entry name" value="USP-like"/>
    <property type="match status" value="1"/>
</dbReference>
<dbReference type="InterPro" id="IPR051688">
    <property type="entry name" value="USP_A"/>
</dbReference>
<evidence type="ECO:0000313" key="3">
    <source>
        <dbReference type="Proteomes" id="UP000695562"/>
    </source>
</evidence>
<dbReference type="EMBL" id="AJWJ01000128">
    <property type="protein sequence ID" value="KAF2074811.1"/>
    <property type="molecule type" value="Genomic_DNA"/>
</dbReference>
<organism evidence="2 3">
    <name type="scientific">Polysphondylium violaceum</name>
    <dbReference type="NCBI Taxonomy" id="133409"/>
    <lineage>
        <taxon>Eukaryota</taxon>
        <taxon>Amoebozoa</taxon>
        <taxon>Evosea</taxon>
        <taxon>Eumycetozoa</taxon>
        <taxon>Dictyostelia</taxon>
        <taxon>Dictyosteliales</taxon>
        <taxon>Dictyosteliaceae</taxon>
        <taxon>Polysphondylium</taxon>
    </lineage>
</organism>
<evidence type="ECO:0000259" key="1">
    <source>
        <dbReference type="Pfam" id="PF00582"/>
    </source>
</evidence>
<comment type="caution">
    <text evidence="2">The sequence shown here is derived from an EMBL/GenBank/DDBJ whole genome shotgun (WGS) entry which is preliminary data.</text>
</comment>
<dbReference type="Pfam" id="PF00582">
    <property type="entry name" value="Usp"/>
    <property type="match status" value="1"/>
</dbReference>
<dbReference type="Gene3D" id="3.40.50.620">
    <property type="entry name" value="HUPs"/>
    <property type="match status" value="1"/>
</dbReference>
<accession>A0A8J4PWA8</accession>
<feature type="domain" description="UspA" evidence="1">
    <location>
        <begin position="5"/>
        <end position="144"/>
    </location>
</feature>
<protein>
    <recommendedName>
        <fullName evidence="1">UspA domain-containing protein</fullName>
    </recommendedName>
</protein>
<dbReference type="Proteomes" id="UP000695562">
    <property type="component" value="Unassembled WGS sequence"/>
</dbReference>
<sequence length="144" mass="16544">MNNYMICLDGSTESDRAFAWIEGIALNDPSKQIKIFLLNIIDTKPIDKLNLDFDHDKKICAEKGLSVYANRLQLNNIKYETILVETYHSMRETIIEQAEKHNIDMIILGHASKNKLKRVIDGDLRGKIATYLLKHANCPLIIFK</sequence>
<proteinExistence type="predicted"/>
<dbReference type="SUPFAM" id="SSF52402">
    <property type="entry name" value="Adenine nucleotide alpha hydrolases-like"/>
    <property type="match status" value="1"/>
</dbReference>
<reference evidence="2" key="1">
    <citation type="submission" date="2020-01" db="EMBL/GenBank/DDBJ databases">
        <title>Development of genomics and gene disruption for Polysphondylium violaceum indicates a role for the polyketide synthase stlB in stalk morphogenesis.</title>
        <authorList>
            <person name="Narita B."/>
            <person name="Kawabe Y."/>
            <person name="Kin K."/>
            <person name="Saito T."/>
            <person name="Gibbs R."/>
            <person name="Kuspa A."/>
            <person name="Muzny D."/>
            <person name="Queller D."/>
            <person name="Richards S."/>
            <person name="Strassman J."/>
            <person name="Sucgang R."/>
            <person name="Worley K."/>
            <person name="Schaap P."/>
        </authorList>
    </citation>
    <scope>NUCLEOTIDE SEQUENCE</scope>
    <source>
        <strain evidence="2">QSvi11</strain>
    </source>
</reference>
<dbReference type="PANTHER" id="PTHR43010:SF1">
    <property type="entry name" value="USPA DOMAIN-CONTAINING PROTEIN"/>
    <property type="match status" value="1"/>
</dbReference>
<dbReference type="OrthoDB" id="843225at2759"/>
<dbReference type="InterPro" id="IPR014729">
    <property type="entry name" value="Rossmann-like_a/b/a_fold"/>
</dbReference>
<dbReference type="AlphaFoldDB" id="A0A8J4PWA8"/>
<name>A0A8J4PWA8_9MYCE</name>
<evidence type="ECO:0000313" key="2">
    <source>
        <dbReference type="EMBL" id="KAF2074811.1"/>
    </source>
</evidence>
<dbReference type="InterPro" id="IPR006016">
    <property type="entry name" value="UspA"/>
</dbReference>
<gene>
    <name evidence="2" type="ORF">CYY_003875</name>
</gene>
<dbReference type="PANTHER" id="PTHR43010">
    <property type="entry name" value="UNIVERSAL STRESS PROTEIN SLR1230"/>
    <property type="match status" value="1"/>
</dbReference>